<feature type="transmembrane region" description="Helical" evidence="6">
    <location>
        <begin position="221"/>
        <end position="244"/>
    </location>
</feature>
<feature type="domain" description="EamA" evidence="7">
    <location>
        <begin position="164"/>
        <end position="297"/>
    </location>
</feature>
<evidence type="ECO:0000313" key="8">
    <source>
        <dbReference type="EMBL" id="TCP68584.1"/>
    </source>
</evidence>
<dbReference type="InterPro" id="IPR050638">
    <property type="entry name" value="AA-Vitamin_Transporters"/>
</dbReference>
<feature type="transmembrane region" description="Helical" evidence="6">
    <location>
        <begin position="42"/>
        <end position="61"/>
    </location>
</feature>
<evidence type="ECO:0000256" key="5">
    <source>
        <dbReference type="ARBA" id="ARBA00023136"/>
    </source>
</evidence>
<evidence type="ECO:0000256" key="2">
    <source>
        <dbReference type="ARBA" id="ARBA00007362"/>
    </source>
</evidence>
<feature type="transmembrane region" description="Helical" evidence="6">
    <location>
        <begin position="137"/>
        <end position="158"/>
    </location>
</feature>
<dbReference type="RefSeq" id="WP_131848738.1">
    <property type="nucleotide sequence ID" value="NZ_SLXV01000016.1"/>
</dbReference>
<feature type="transmembrane region" description="Helical" evidence="6">
    <location>
        <begin position="256"/>
        <end position="274"/>
    </location>
</feature>
<keyword evidence="4 6" id="KW-1133">Transmembrane helix</keyword>
<evidence type="ECO:0000256" key="4">
    <source>
        <dbReference type="ARBA" id="ARBA00022989"/>
    </source>
</evidence>
<feature type="transmembrane region" description="Helical" evidence="6">
    <location>
        <begin position="106"/>
        <end position="125"/>
    </location>
</feature>
<evidence type="ECO:0000259" key="7">
    <source>
        <dbReference type="Pfam" id="PF00892"/>
    </source>
</evidence>
<feature type="transmembrane region" description="Helical" evidence="6">
    <location>
        <begin position="189"/>
        <end position="209"/>
    </location>
</feature>
<reference evidence="8 9" key="1">
    <citation type="submission" date="2019-03" db="EMBL/GenBank/DDBJ databases">
        <title>Genomic Encyclopedia of Type Strains, Phase IV (KMG-IV): sequencing the most valuable type-strain genomes for metagenomic binning, comparative biology and taxonomic classification.</title>
        <authorList>
            <person name="Goeker M."/>
        </authorList>
    </citation>
    <scope>NUCLEOTIDE SEQUENCE [LARGE SCALE GENOMIC DNA]</scope>
    <source>
        <strain evidence="8 9">DSM 46831</strain>
    </source>
</reference>
<dbReference type="InterPro" id="IPR037185">
    <property type="entry name" value="EmrE-like"/>
</dbReference>
<feature type="transmembrane region" description="Helical" evidence="6">
    <location>
        <begin position="81"/>
        <end position="100"/>
    </location>
</feature>
<evidence type="ECO:0000313" key="9">
    <source>
        <dbReference type="Proteomes" id="UP000294746"/>
    </source>
</evidence>
<sequence>MKKTNSQTWIGILMVLSGGVLWGVSGAVVQMLFETYHFEPGWVVNVRLFFSGGLLLLLYKLTHKEQSIFSIFRDRRNIIRVVVFSVCGMIGVQYAFYVAISEGNAATATLLQYLGPIFIVLYVAYRMKRFPFMNEWLALSLAMVGMFLLVTNGSLSGIQTSKSTLIWGLISAVAAAFNVIYPQRLIEKWGSILTVGWGMLIAGICMTPFQQPWNVGGQQFTWKSIIFLLFVIVFGTLCAFVLYLESLRYLSPTHTGMLGMSDPLCSMIVAVLWLHHQIGGFEFLGAACVVGTVIVLSYLPRNVKKDTMKKDKMISV</sequence>
<evidence type="ECO:0000256" key="3">
    <source>
        <dbReference type="ARBA" id="ARBA00022692"/>
    </source>
</evidence>
<dbReference type="AlphaFoldDB" id="A0A4R2RYI0"/>
<feature type="domain" description="EamA" evidence="7">
    <location>
        <begin position="9"/>
        <end position="150"/>
    </location>
</feature>
<dbReference type="InterPro" id="IPR000620">
    <property type="entry name" value="EamA_dom"/>
</dbReference>
<proteinExistence type="inferred from homology"/>
<organism evidence="8 9">
    <name type="scientific">Baia soyae</name>
    <dbReference type="NCBI Taxonomy" id="1544746"/>
    <lineage>
        <taxon>Bacteria</taxon>
        <taxon>Bacillati</taxon>
        <taxon>Bacillota</taxon>
        <taxon>Bacilli</taxon>
        <taxon>Bacillales</taxon>
        <taxon>Thermoactinomycetaceae</taxon>
        <taxon>Baia</taxon>
    </lineage>
</organism>
<keyword evidence="5 6" id="KW-0472">Membrane</keyword>
<dbReference type="PANTHER" id="PTHR32322:SF2">
    <property type="entry name" value="EAMA DOMAIN-CONTAINING PROTEIN"/>
    <property type="match status" value="1"/>
</dbReference>
<comment type="subcellular location">
    <subcellularLocation>
        <location evidence="1">Endomembrane system</location>
        <topology evidence="1">Multi-pass membrane protein</topology>
    </subcellularLocation>
</comment>
<accession>A0A4R2RYI0</accession>
<gene>
    <name evidence="8" type="ORF">EDD57_11645</name>
</gene>
<name>A0A4R2RYI0_9BACL</name>
<keyword evidence="9" id="KW-1185">Reference proteome</keyword>
<dbReference type="GO" id="GO:0016020">
    <property type="term" value="C:membrane"/>
    <property type="evidence" value="ECO:0007669"/>
    <property type="project" value="UniProtKB-SubCell"/>
</dbReference>
<dbReference type="PANTHER" id="PTHR32322">
    <property type="entry name" value="INNER MEMBRANE TRANSPORTER"/>
    <property type="match status" value="1"/>
</dbReference>
<evidence type="ECO:0000256" key="6">
    <source>
        <dbReference type="SAM" id="Phobius"/>
    </source>
</evidence>
<feature type="transmembrane region" description="Helical" evidence="6">
    <location>
        <begin position="280"/>
        <end position="299"/>
    </location>
</feature>
<dbReference type="SUPFAM" id="SSF103481">
    <property type="entry name" value="Multidrug resistance efflux transporter EmrE"/>
    <property type="match status" value="2"/>
</dbReference>
<keyword evidence="3 6" id="KW-0812">Transmembrane</keyword>
<dbReference type="EMBL" id="SLXV01000016">
    <property type="protein sequence ID" value="TCP68584.1"/>
    <property type="molecule type" value="Genomic_DNA"/>
</dbReference>
<comment type="caution">
    <text evidence="8">The sequence shown here is derived from an EMBL/GenBank/DDBJ whole genome shotgun (WGS) entry which is preliminary data.</text>
</comment>
<comment type="similarity">
    <text evidence="2">Belongs to the EamA transporter family.</text>
</comment>
<dbReference type="OrthoDB" id="9810818at2"/>
<dbReference type="Proteomes" id="UP000294746">
    <property type="component" value="Unassembled WGS sequence"/>
</dbReference>
<dbReference type="Pfam" id="PF00892">
    <property type="entry name" value="EamA"/>
    <property type="match status" value="2"/>
</dbReference>
<feature type="transmembrane region" description="Helical" evidence="6">
    <location>
        <begin position="164"/>
        <end position="182"/>
    </location>
</feature>
<evidence type="ECO:0000256" key="1">
    <source>
        <dbReference type="ARBA" id="ARBA00004127"/>
    </source>
</evidence>
<protein>
    <submittedName>
        <fullName evidence="8">Threonine/homoserine efflux transporter RhtA</fullName>
    </submittedName>
</protein>